<dbReference type="PANTHER" id="PTHR34315">
    <property type="match status" value="1"/>
</dbReference>
<feature type="signal peptide" evidence="1">
    <location>
        <begin position="1"/>
        <end position="22"/>
    </location>
</feature>
<keyword evidence="3" id="KW-0223">Dioxygenase</keyword>
<protein>
    <submittedName>
        <fullName evidence="3">Related to GPI anchored dioxygenase</fullName>
    </submittedName>
</protein>
<evidence type="ECO:0000256" key="1">
    <source>
        <dbReference type="SAM" id="SignalP"/>
    </source>
</evidence>
<proteinExistence type="predicted"/>
<keyword evidence="4" id="KW-1185">Reference proteome</keyword>
<feature type="domain" description="Intradiol ring-cleavage dioxygenases" evidence="2">
    <location>
        <begin position="147"/>
        <end position="233"/>
    </location>
</feature>
<evidence type="ECO:0000313" key="4">
    <source>
        <dbReference type="Proteomes" id="UP000184330"/>
    </source>
</evidence>
<evidence type="ECO:0000259" key="2">
    <source>
        <dbReference type="Pfam" id="PF00775"/>
    </source>
</evidence>
<dbReference type="Gene3D" id="2.60.130.10">
    <property type="entry name" value="Aromatic compound dioxygenase"/>
    <property type="match status" value="1"/>
</dbReference>
<dbReference type="PANTHER" id="PTHR34315:SF2">
    <property type="entry name" value="ANCHORED DIOXYGENASE, PUTATIVE (AFU_ORTHOLOGUE AFUA_3G01800)-RELATED"/>
    <property type="match status" value="1"/>
</dbReference>
<dbReference type="InterPro" id="IPR015889">
    <property type="entry name" value="Intradiol_dOase_core"/>
</dbReference>
<dbReference type="GO" id="GO:0016702">
    <property type="term" value="F:oxidoreductase activity, acting on single donors with incorporation of molecular oxygen, incorporation of two atoms of oxygen"/>
    <property type="evidence" value="ECO:0007669"/>
    <property type="project" value="InterPro"/>
</dbReference>
<dbReference type="EMBL" id="FJOG01000007">
    <property type="protein sequence ID" value="CZR56245.1"/>
    <property type="molecule type" value="Genomic_DNA"/>
</dbReference>
<dbReference type="InterPro" id="IPR000627">
    <property type="entry name" value="Intradiol_dOase_C"/>
</dbReference>
<keyword evidence="1" id="KW-0732">Signal</keyword>
<sequence>MVQLSNLLATIATASLIGTTLAHPGETHSRTQVRRDILKRDALATKAKRGLDACSNTLKARQLDERAIARRSAKADKLRAVRGISTNAPLLFRRNLTALEEFETHNHNLTSTYTTDMTLFSSNGSSSCILTPEVTIGPYNIHGELIRSNITEDQQGVPVHLEFQFVNINTCEGVEDMMLDIWAANATGVYSGVDVSGNEASLDTTYLRGLQATDSDGVASFDTIFPGHYAGRAIHQHVVSHYNYTILPNNTIVGGDINHIGQLFFDESLRSAVEATYPYSTNTQSIVSNDDDQWAPSQADNSYDPFPDFVYLDASDITKGLLMWISIGIDPTANYTSDAVFAGSWDGETTIPHANSLEGV</sequence>
<dbReference type="Proteomes" id="UP000184330">
    <property type="component" value="Unassembled WGS sequence"/>
</dbReference>
<dbReference type="OrthoDB" id="121380at2759"/>
<dbReference type="GO" id="GO:0008199">
    <property type="term" value="F:ferric iron binding"/>
    <property type="evidence" value="ECO:0007669"/>
    <property type="project" value="InterPro"/>
</dbReference>
<dbReference type="SUPFAM" id="SSF49482">
    <property type="entry name" value="Aromatic compound dioxygenase"/>
    <property type="match status" value="1"/>
</dbReference>
<gene>
    <name evidence="3" type="ORF">PAC_06133</name>
</gene>
<evidence type="ECO:0000313" key="3">
    <source>
        <dbReference type="EMBL" id="CZR56245.1"/>
    </source>
</evidence>
<reference evidence="3 4" key="1">
    <citation type="submission" date="2016-03" db="EMBL/GenBank/DDBJ databases">
        <authorList>
            <person name="Ploux O."/>
        </authorList>
    </citation>
    <scope>NUCLEOTIDE SEQUENCE [LARGE SCALE GENOMIC DNA]</scope>
    <source>
        <strain evidence="3 4">UAMH 11012</strain>
    </source>
</reference>
<feature type="chain" id="PRO_5012159785" evidence="1">
    <location>
        <begin position="23"/>
        <end position="360"/>
    </location>
</feature>
<dbReference type="AlphaFoldDB" id="A0A1L7WTZ2"/>
<keyword evidence="3" id="KW-0560">Oxidoreductase</keyword>
<name>A0A1L7WTZ2_9HELO</name>
<dbReference type="Pfam" id="PF00775">
    <property type="entry name" value="Dioxygenase_C"/>
    <property type="match status" value="1"/>
</dbReference>
<dbReference type="CDD" id="cd03457">
    <property type="entry name" value="intradiol_dioxygenase_like"/>
    <property type="match status" value="1"/>
</dbReference>
<dbReference type="STRING" id="576137.A0A1L7WTZ2"/>
<organism evidence="3 4">
    <name type="scientific">Phialocephala subalpina</name>
    <dbReference type="NCBI Taxonomy" id="576137"/>
    <lineage>
        <taxon>Eukaryota</taxon>
        <taxon>Fungi</taxon>
        <taxon>Dikarya</taxon>
        <taxon>Ascomycota</taxon>
        <taxon>Pezizomycotina</taxon>
        <taxon>Leotiomycetes</taxon>
        <taxon>Helotiales</taxon>
        <taxon>Mollisiaceae</taxon>
        <taxon>Phialocephala</taxon>
        <taxon>Phialocephala fortinii species complex</taxon>
    </lineage>
</organism>
<accession>A0A1L7WTZ2</accession>